<dbReference type="RefSeq" id="XP_002507349.1">
    <property type="nucleotide sequence ID" value="XM_002507303.1"/>
</dbReference>
<feature type="compositionally biased region" description="Basic and acidic residues" evidence="1">
    <location>
        <begin position="57"/>
        <end position="71"/>
    </location>
</feature>
<proteinExistence type="predicted"/>
<dbReference type="KEGG" id="mis:MICPUN_55522"/>
<evidence type="ECO:0000313" key="2">
    <source>
        <dbReference type="EMBL" id="ACO68607.1"/>
    </source>
</evidence>
<evidence type="ECO:0000256" key="1">
    <source>
        <dbReference type="SAM" id="MobiDB-lite"/>
    </source>
</evidence>
<feature type="compositionally biased region" description="Basic and acidic residues" evidence="1">
    <location>
        <begin position="27"/>
        <end position="38"/>
    </location>
</feature>
<name>C1FEP6_MICCC</name>
<dbReference type="Proteomes" id="UP000002009">
    <property type="component" value="Chromosome 1"/>
</dbReference>
<organism evidence="2 3">
    <name type="scientific">Micromonas commoda (strain RCC299 / NOUM17 / CCMP2709)</name>
    <name type="common">Picoplanktonic green alga</name>
    <dbReference type="NCBI Taxonomy" id="296587"/>
    <lineage>
        <taxon>Eukaryota</taxon>
        <taxon>Viridiplantae</taxon>
        <taxon>Chlorophyta</taxon>
        <taxon>Mamiellophyceae</taxon>
        <taxon>Mamiellales</taxon>
        <taxon>Mamiellaceae</taxon>
        <taxon>Micromonas</taxon>
    </lineage>
</organism>
<sequence>MSAVISAARSAIRSVTGTERSSFARLRAPDSLDPRYDQGGEDADTPWWRTPFLEVPATERRRGPTRDRGRDDNDDIGIDDDTDDRFYVGDDPLWPTLSHVVLMSFALRQMVRALERHHDGEKLGESCVCNMTVSQLRQCAEDAVEKAVKEVGKYELKRVGTEPKPPNPDEFPNYVHIKHVAKAPADRPKSEGALECDMQHVDFIGDDLLDVLRRRKWWDRRAKKRLKMVTAVSYWRTGKPLKVIREELIRSEQKAAISAKKNGTPPPPTVFGTREEVQALMPKVNDKREDQKVSPEENLAGEVILLHPEEHEMRFLELMIHALLRFDVHLASTKYHVNMQIDYDEDNNIVTDSSGREYGCVDSCAIS</sequence>
<dbReference type="InParanoid" id="C1FEP6"/>
<dbReference type="OrthoDB" id="496488at2759"/>
<keyword evidence="3" id="KW-1185">Reference proteome</keyword>
<reference evidence="2 3" key="1">
    <citation type="journal article" date="2009" name="Science">
        <title>Green evolution and dynamic adaptations revealed by genomes of the marine picoeukaryotes Micromonas.</title>
        <authorList>
            <person name="Worden A.Z."/>
            <person name="Lee J.H."/>
            <person name="Mock T."/>
            <person name="Rouze P."/>
            <person name="Simmons M.P."/>
            <person name="Aerts A.L."/>
            <person name="Allen A.E."/>
            <person name="Cuvelier M.L."/>
            <person name="Derelle E."/>
            <person name="Everett M.V."/>
            <person name="Foulon E."/>
            <person name="Grimwood J."/>
            <person name="Gundlach H."/>
            <person name="Henrissat B."/>
            <person name="Napoli C."/>
            <person name="McDonald S.M."/>
            <person name="Parker M.S."/>
            <person name="Rombauts S."/>
            <person name="Salamov A."/>
            <person name="Von Dassow P."/>
            <person name="Badger J.H."/>
            <person name="Coutinho P.M."/>
            <person name="Demir E."/>
            <person name="Dubchak I."/>
            <person name="Gentemann C."/>
            <person name="Eikrem W."/>
            <person name="Gready J.E."/>
            <person name="John U."/>
            <person name="Lanier W."/>
            <person name="Lindquist E.A."/>
            <person name="Lucas S."/>
            <person name="Mayer K.F."/>
            <person name="Moreau H."/>
            <person name="Not F."/>
            <person name="Otillar R."/>
            <person name="Panaud O."/>
            <person name="Pangilinan J."/>
            <person name="Paulsen I."/>
            <person name="Piegu B."/>
            <person name="Poliakov A."/>
            <person name="Robbens S."/>
            <person name="Schmutz J."/>
            <person name="Toulza E."/>
            <person name="Wyss T."/>
            <person name="Zelensky A."/>
            <person name="Zhou K."/>
            <person name="Armbrust E.V."/>
            <person name="Bhattacharya D."/>
            <person name="Goodenough U.W."/>
            <person name="Van de Peer Y."/>
            <person name="Grigoriev I.V."/>
        </authorList>
    </citation>
    <scope>NUCLEOTIDE SEQUENCE [LARGE SCALE GENOMIC DNA]</scope>
    <source>
        <strain evidence="3">RCC299 / NOUM17</strain>
    </source>
</reference>
<protein>
    <submittedName>
        <fullName evidence="2">Uncharacterized protein</fullName>
    </submittedName>
</protein>
<dbReference type="EMBL" id="CP001574">
    <property type="protein sequence ID" value="ACO68607.1"/>
    <property type="molecule type" value="Genomic_DNA"/>
</dbReference>
<dbReference type="GeneID" id="8250655"/>
<dbReference type="AlphaFoldDB" id="C1FEP6"/>
<accession>C1FEP6</accession>
<feature type="compositionally biased region" description="Acidic residues" evidence="1">
    <location>
        <begin position="72"/>
        <end position="82"/>
    </location>
</feature>
<evidence type="ECO:0000313" key="3">
    <source>
        <dbReference type="Proteomes" id="UP000002009"/>
    </source>
</evidence>
<feature type="region of interest" description="Disordered" evidence="1">
    <location>
        <begin position="18"/>
        <end position="82"/>
    </location>
</feature>
<dbReference type="OMA" id="WPEEHET"/>
<gene>
    <name evidence="2" type="ORF">MICPUN_55522</name>
</gene>